<keyword evidence="3 6" id="KW-0479">Metal-binding</keyword>
<dbReference type="AlphaFoldDB" id="A0A9X0ANK9"/>
<evidence type="ECO:0000313" key="9">
    <source>
        <dbReference type="Proteomes" id="UP001152300"/>
    </source>
</evidence>
<dbReference type="OrthoDB" id="1470350at2759"/>
<comment type="similarity">
    <text evidence="2 6">Belongs to the cytochrome P450 family.</text>
</comment>
<comment type="cofactor">
    <cofactor evidence="1">
        <name>heme</name>
        <dbReference type="ChEBI" id="CHEBI:30413"/>
    </cofactor>
</comment>
<name>A0A9X0ANK9_9HELO</name>
<dbReference type="Proteomes" id="UP001152300">
    <property type="component" value="Unassembled WGS sequence"/>
</dbReference>
<proteinExistence type="inferred from homology"/>
<dbReference type="EMBL" id="JAPEIS010000005">
    <property type="protein sequence ID" value="KAJ8066080.1"/>
    <property type="molecule type" value="Genomic_DNA"/>
</dbReference>
<reference evidence="8" key="1">
    <citation type="submission" date="2022-11" db="EMBL/GenBank/DDBJ databases">
        <title>Genome Resource of Sclerotinia nivalis Strain SnTB1, a Plant Pathogen Isolated from American Ginseng.</title>
        <authorList>
            <person name="Fan S."/>
        </authorList>
    </citation>
    <scope>NUCLEOTIDE SEQUENCE</scope>
    <source>
        <strain evidence="8">SnTB1</strain>
    </source>
</reference>
<sequence length="625" mass="71182">MFGFIIWIFVSILVLWISKAYLSLNRHIAIAKTTGLPYIVSPINGIAGYLWTGIHDVVFNILKCLPYSQDWLYPRIMYLEPHRGWHYAQELRELHGEAYFIISPRQIYLHVGHAEAINQISVRRNHFLKPVEIYGVVDVFGKNILTTEKEEWKRHKKVIAPAFSEKSNVLVWKETIRQTNGMLRFWSRTNGSDDENLNVKNTAPDTAVLTLYVISGASYGISQIWEGEDERQLGDNVVHGFNTAKLEGSHQLMFKNVLATFVNGIIWAALAPIWVYRISPLKVHKKWYQSFVECGNYFNELFDHNLRSIERGETKETGTMAIMGSLVKATQVDPSDPLKMMLTKKEAIADSFIFTFAGHETTANTIHFIFLFLAISHASQEKLQSTLDTILSNRSSDSWNYESDFPALFNSFVGAVMNETLRVVPPAIDIPNTTREVQQLNIDGKIATIPAKANTYIHFNIVGAHRNPRYWPCRESKISDKAHDMDDFVPERWLPGYERNSKDKGSPDTSGEGQLFVPRKGAFIPFSEGARACPGKRFAQVEMMASLAVIFRVWSVELDVRGWASDEEIEGMGGEDRKAVYEKAIERARKLMGESESVITLQMVGEPVSLRFVKRGRERFRECVA</sequence>
<evidence type="ECO:0000256" key="4">
    <source>
        <dbReference type="ARBA" id="ARBA00023004"/>
    </source>
</evidence>
<keyword evidence="9" id="KW-1185">Reference proteome</keyword>
<evidence type="ECO:0008006" key="10">
    <source>
        <dbReference type="Google" id="ProtNLM"/>
    </source>
</evidence>
<keyword evidence="7" id="KW-0472">Membrane</keyword>
<evidence type="ECO:0000256" key="5">
    <source>
        <dbReference type="ARBA" id="ARBA00023026"/>
    </source>
</evidence>
<keyword evidence="7" id="KW-1133">Transmembrane helix</keyword>
<dbReference type="GO" id="GO:0020037">
    <property type="term" value="F:heme binding"/>
    <property type="evidence" value="ECO:0007669"/>
    <property type="project" value="InterPro"/>
</dbReference>
<keyword evidence="6" id="KW-0560">Oxidoreductase</keyword>
<evidence type="ECO:0000256" key="2">
    <source>
        <dbReference type="ARBA" id="ARBA00010617"/>
    </source>
</evidence>
<keyword evidence="7" id="KW-0812">Transmembrane</keyword>
<dbReference type="PRINTS" id="PR00385">
    <property type="entry name" value="P450"/>
</dbReference>
<gene>
    <name evidence="8" type="ORF">OCU04_005172</name>
</gene>
<dbReference type="Pfam" id="PF00067">
    <property type="entry name" value="p450"/>
    <property type="match status" value="1"/>
</dbReference>
<evidence type="ECO:0000256" key="6">
    <source>
        <dbReference type="RuleBase" id="RU000461"/>
    </source>
</evidence>
<dbReference type="PROSITE" id="PS00086">
    <property type="entry name" value="CYTOCHROME_P450"/>
    <property type="match status" value="1"/>
</dbReference>
<dbReference type="GO" id="GO:0004497">
    <property type="term" value="F:monooxygenase activity"/>
    <property type="evidence" value="ECO:0007669"/>
    <property type="project" value="UniProtKB-KW"/>
</dbReference>
<keyword evidence="5" id="KW-0843">Virulence</keyword>
<dbReference type="PANTHER" id="PTHR24305">
    <property type="entry name" value="CYTOCHROME P450"/>
    <property type="match status" value="1"/>
</dbReference>
<organism evidence="8 9">
    <name type="scientific">Sclerotinia nivalis</name>
    <dbReference type="NCBI Taxonomy" id="352851"/>
    <lineage>
        <taxon>Eukaryota</taxon>
        <taxon>Fungi</taxon>
        <taxon>Dikarya</taxon>
        <taxon>Ascomycota</taxon>
        <taxon>Pezizomycotina</taxon>
        <taxon>Leotiomycetes</taxon>
        <taxon>Helotiales</taxon>
        <taxon>Sclerotiniaceae</taxon>
        <taxon>Sclerotinia</taxon>
    </lineage>
</organism>
<feature type="transmembrane region" description="Helical" evidence="7">
    <location>
        <begin position="257"/>
        <end position="276"/>
    </location>
</feature>
<evidence type="ECO:0000256" key="3">
    <source>
        <dbReference type="ARBA" id="ARBA00022723"/>
    </source>
</evidence>
<dbReference type="InterPro" id="IPR050121">
    <property type="entry name" value="Cytochrome_P450_monoxygenase"/>
</dbReference>
<keyword evidence="4 6" id="KW-0408">Iron</keyword>
<protein>
    <recommendedName>
        <fullName evidence="10">Cytochrome P450 monooxygenase</fullName>
    </recommendedName>
</protein>
<dbReference type="GO" id="GO:0005506">
    <property type="term" value="F:iron ion binding"/>
    <property type="evidence" value="ECO:0007669"/>
    <property type="project" value="InterPro"/>
</dbReference>
<keyword evidence="6" id="KW-0503">Monooxygenase</keyword>
<accession>A0A9X0ANK9</accession>
<dbReference type="Gene3D" id="1.10.630.10">
    <property type="entry name" value="Cytochrome P450"/>
    <property type="match status" value="1"/>
</dbReference>
<dbReference type="InterPro" id="IPR017972">
    <property type="entry name" value="Cyt_P450_CS"/>
</dbReference>
<dbReference type="GO" id="GO:0016705">
    <property type="term" value="F:oxidoreductase activity, acting on paired donors, with incorporation or reduction of molecular oxygen"/>
    <property type="evidence" value="ECO:0007669"/>
    <property type="project" value="InterPro"/>
</dbReference>
<evidence type="ECO:0000256" key="7">
    <source>
        <dbReference type="SAM" id="Phobius"/>
    </source>
</evidence>
<dbReference type="InterPro" id="IPR001128">
    <property type="entry name" value="Cyt_P450"/>
</dbReference>
<evidence type="ECO:0000313" key="8">
    <source>
        <dbReference type="EMBL" id="KAJ8066080.1"/>
    </source>
</evidence>
<dbReference type="InterPro" id="IPR036396">
    <property type="entry name" value="Cyt_P450_sf"/>
</dbReference>
<dbReference type="PANTHER" id="PTHR24305:SF166">
    <property type="entry name" value="CYTOCHROME P450 12A4, MITOCHONDRIAL-RELATED"/>
    <property type="match status" value="1"/>
</dbReference>
<keyword evidence="6" id="KW-0349">Heme</keyword>
<comment type="caution">
    <text evidence="8">The sequence shown here is derived from an EMBL/GenBank/DDBJ whole genome shotgun (WGS) entry which is preliminary data.</text>
</comment>
<evidence type="ECO:0000256" key="1">
    <source>
        <dbReference type="ARBA" id="ARBA00001971"/>
    </source>
</evidence>
<dbReference type="SUPFAM" id="SSF48264">
    <property type="entry name" value="Cytochrome P450"/>
    <property type="match status" value="1"/>
</dbReference>